<evidence type="ECO:0000259" key="3">
    <source>
        <dbReference type="Pfam" id="PF01541"/>
    </source>
</evidence>
<evidence type="ECO:0000313" key="5">
    <source>
        <dbReference type="Proteomes" id="UP000734854"/>
    </source>
</evidence>
<comment type="caution">
    <text evidence="4">The sequence shown here is derived from an EMBL/GenBank/DDBJ whole genome shotgun (WGS) entry which is preliminary data.</text>
</comment>
<dbReference type="AlphaFoldDB" id="A0A8J5GSX4"/>
<dbReference type="CDD" id="cd10455">
    <property type="entry name" value="GIY-YIG_SLX1"/>
    <property type="match status" value="1"/>
</dbReference>
<proteinExistence type="predicted"/>
<dbReference type="GO" id="GO:0008821">
    <property type="term" value="F:crossover junction DNA endonuclease activity"/>
    <property type="evidence" value="ECO:0007669"/>
    <property type="project" value="TreeGrafter"/>
</dbReference>
<dbReference type="GO" id="GO:0017108">
    <property type="term" value="F:5'-flap endonuclease activity"/>
    <property type="evidence" value="ECO:0007669"/>
    <property type="project" value="TreeGrafter"/>
</dbReference>
<feature type="transmembrane region" description="Helical" evidence="2">
    <location>
        <begin position="64"/>
        <end position="81"/>
    </location>
</feature>
<feature type="compositionally biased region" description="Basic and acidic residues" evidence="1">
    <location>
        <begin position="12"/>
        <end position="22"/>
    </location>
</feature>
<dbReference type="Proteomes" id="UP000734854">
    <property type="component" value="Unassembled WGS sequence"/>
</dbReference>
<protein>
    <recommendedName>
        <fullName evidence="3">GIY-YIG domain-containing protein</fullName>
    </recommendedName>
</protein>
<keyword evidence="5" id="KW-1185">Reference proteome</keyword>
<keyword evidence="2" id="KW-1133">Transmembrane helix</keyword>
<dbReference type="EMBL" id="JACMSC010000008">
    <property type="protein sequence ID" value="KAG6509391.1"/>
    <property type="molecule type" value="Genomic_DNA"/>
</dbReference>
<keyword evidence="2" id="KW-0812">Transmembrane</keyword>
<dbReference type="PANTHER" id="PTHR20208:SF10">
    <property type="entry name" value="STRUCTURE-SPECIFIC ENDONUCLEASE SUBUNIT SLX1"/>
    <property type="match status" value="1"/>
</dbReference>
<accession>A0A8J5GSX4</accession>
<dbReference type="InterPro" id="IPR000305">
    <property type="entry name" value="GIY-YIG_endonuc"/>
</dbReference>
<name>A0A8J5GSX4_ZINOF</name>
<keyword evidence="2" id="KW-0472">Membrane</keyword>
<sequence length="483" mass="54606">MRSRKGRTATQGKEKAVEKTLPEVEDGEEYGDANASEEELEEGKRFFACYLLASLCPRHKSRTYIGYSILSISVVSLPFAFNPSSVDLMGSKKAPKFKISQLREFLMEDCVSLLEHAYCSSFGVQEKFTVNPRRRIRQHNGEIRCGATRTKRGRPWEMTLCIYGFPSNVSALQVHTPRLILNSLLLTCQTMHLQFEWAWQHPTESLAVRKAASCFKSLSGIANKIKLAYTMLSLPAWENLNATVNFFSTKYMKYIDGCPKLPKQMKTIFCVMDELPCYIKGPILDDSSEEDYHEDDGKESSISACWEVEGNHAQMTVRHPPDPWRKDDHFRESMESEAPSCSIRSPKAKEKPVDDVKVMNSKESLISYDPKIWRGFSSVRNPIETTESYCSIESPELGQEESRISVDATEDLFGLVKQKDIECLVLDSTPRSCSSNRQVLSSEGDVINLVTPPSFLISSCWNKHKKNPVSMAIIDLTDSPISL</sequence>
<dbReference type="Pfam" id="PF01541">
    <property type="entry name" value="GIY-YIG"/>
    <property type="match status" value="1"/>
</dbReference>
<feature type="region of interest" description="Disordered" evidence="1">
    <location>
        <begin position="1"/>
        <end position="35"/>
    </location>
</feature>
<organism evidence="4 5">
    <name type="scientific">Zingiber officinale</name>
    <name type="common">Ginger</name>
    <name type="synonym">Amomum zingiber</name>
    <dbReference type="NCBI Taxonomy" id="94328"/>
    <lineage>
        <taxon>Eukaryota</taxon>
        <taxon>Viridiplantae</taxon>
        <taxon>Streptophyta</taxon>
        <taxon>Embryophyta</taxon>
        <taxon>Tracheophyta</taxon>
        <taxon>Spermatophyta</taxon>
        <taxon>Magnoliopsida</taxon>
        <taxon>Liliopsida</taxon>
        <taxon>Zingiberales</taxon>
        <taxon>Zingiberaceae</taxon>
        <taxon>Zingiber</taxon>
    </lineage>
</organism>
<evidence type="ECO:0000256" key="1">
    <source>
        <dbReference type="SAM" id="MobiDB-lite"/>
    </source>
</evidence>
<feature type="region of interest" description="Disordered" evidence="1">
    <location>
        <begin position="336"/>
        <end position="355"/>
    </location>
</feature>
<dbReference type="InterPro" id="IPR050381">
    <property type="entry name" value="SLX1_endonuclease"/>
</dbReference>
<feature type="domain" description="GIY-YIG" evidence="3">
    <location>
        <begin position="129"/>
        <end position="173"/>
    </location>
</feature>
<dbReference type="GO" id="GO:0000724">
    <property type="term" value="P:double-strand break repair via homologous recombination"/>
    <property type="evidence" value="ECO:0007669"/>
    <property type="project" value="TreeGrafter"/>
</dbReference>
<feature type="compositionally biased region" description="Acidic residues" evidence="1">
    <location>
        <begin position="23"/>
        <end position="35"/>
    </location>
</feature>
<dbReference type="Gene3D" id="3.40.1440.10">
    <property type="entry name" value="GIY-YIG endonuclease"/>
    <property type="match status" value="1"/>
</dbReference>
<dbReference type="PANTHER" id="PTHR20208">
    <property type="entry name" value="STRUCTURE-SPECIFIC ENDONUCLEASE SUBUNIT SLX1"/>
    <property type="match status" value="1"/>
</dbReference>
<evidence type="ECO:0000256" key="2">
    <source>
        <dbReference type="SAM" id="Phobius"/>
    </source>
</evidence>
<evidence type="ECO:0000313" key="4">
    <source>
        <dbReference type="EMBL" id="KAG6509391.1"/>
    </source>
</evidence>
<dbReference type="InterPro" id="IPR035901">
    <property type="entry name" value="GIY-YIG_endonuc_sf"/>
</dbReference>
<reference evidence="4 5" key="1">
    <citation type="submission" date="2020-08" db="EMBL/GenBank/DDBJ databases">
        <title>Plant Genome Project.</title>
        <authorList>
            <person name="Zhang R.-G."/>
        </authorList>
    </citation>
    <scope>NUCLEOTIDE SEQUENCE [LARGE SCALE GENOMIC DNA]</scope>
    <source>
        <tissue evidence="4">Rhizome</tissue>
    </source>
</reference>
<gene>
    <name evidence="4" type="ORF">ZIOFF_027378</name>
</gene>
<dbReference type="GO" id="GO:0033557">
    <property type="term" value="C:Slx1-Slx4 complex"/>
    <property type="evidence" value="ECO:0007669"/>
    <property type="project" value="TreeGrafter"/>
</dbReference>